<dbReference type="EMBL" id="JBHSZG010000001">
    <property type="protein sequence ID" value="MFC7137202.1"/>
    <property type="molecule type" value="Genomic_DNA"/>
</dbReference>
<gene>
    <name evidence="1" type="ORF">ACFQRB_13625</name>
</gene>
<organism evidence="1 2">
    <name type="scientific">Halobaculum litoreum</name>
    <dbReference type="NCBI Taxonomy" id="3031998"/>
    <lineage>
        <taxon>Archaea</taxon>
        <taxon>Methanobacteriati</taxon>
        <taxon>Methanobacteriota</taxon>
        <taxon>Stenosarchaea group</taxon>
        <taxon>Halobacteria</taxon>
        <taxon>Halobacteriales</taxon>
        <taxon>Haloferacaceae</taxon>
        <taxon>Halobaculum</taxon>
    </lineage>
</organism>
<dbReference type="Proteomes" id="UP001596368">
    <property type="component" value="Unassembled WGS sequence"/>
</dbReference>
<reference evidence="1 2" key="1">
    <citation type="journal article" date="2019" name="Int. J. Syst. Evol. Microbiol.">
        <title>The Global Catalogue of Microorganisms (GCM) 10K type strain sequencing project: providing services to taxonomists for standard genome sequencing and annotation.</title>
        <authorList>
            <consortium name="The Broad Institute Genomics Platform"/>
            <consortium name="The Broad Institute Genome Sequencing Center for Infectious Disease"/>
            <person name="Wu L."/>
            <person name="Ma J."/>
        </authorList>
    </citation>
    <scope>NUCLEOTIDE SEQUENCE [LARGE SCALE GENOMIC DNA]</scope>
    <source>
        <strain evidence="1 2">DT92</strain>
    </source>
</reference>
<evidence type="ECO:0008006" key="3">
    <source>
        <dbReference type="Google" id="ProtNLM"/>
    </source>
</evidence>
<proteinExistence type="predicted"/>
<dbReference type="GeneID" id="81120819"/>
<protein>
    <recommendedName>
        <fullName evidence="3">DUF1059 domain-containing protein</fullName>
    </recommendedName>
</protein>
<comment type="caution">
    <text evidence="1">The sequence shown here is derived from an EMBL/GenBank/DDBJ whole genome shotgun (WGS) entry which is preliminary data.</text>
</comment>
<evidence type="ECO:0000313" key="2">
    <source>
        <dbReference type="Proteomes" id="UP001596368"/>
    </source>
</evidence>
<keyword evidence="2" id="KW-1185">Reference proteome</keyword>
<sequence>MSHSLFHVVCRDCRTESLRPTEEEAARVADDHAERADHAVAVGRVH</sequence>
<dbReference type="AlphaFoldDB" id="A0ABD5XQ37"/>
<dbReference type="RefSeq" id="WP_284013673.1">
    <property type="nucleotide sequence ID" value="NZ_CP126156.1"/>
</dbReference>
<evidence type="ECO:0000313" key="1">
    <source>
        <dbReference type="EMBL" id="MFC7137202.1"/>
    </source>
</evidence>
<name>A0ABD5XQ37_9EURY</name>
<accession>A0ABD5XQ37</accession>